<dbReference type="PANTHER" id="PTHR45890:SF1">
    <property type="entry name" value="AARF DOMAIN CONTAINING KINASE 2"/>
    <property type="match status" value="1"/>
</dbReference>
<feature type="compositionally biased region" description="Polar residues" evidence="2">
    <location>
        <begin position="158"/>
        <end position="175"/>
    </location>
</feature>
<comment type="similarity">
    <text evidence="1">Belongs to the protein kinase superfamily. ADCK protein kinase family.</text>
</comment>
<dbReference type="Proteomes" id="UP001054857">
    <property type="component" value="Unassembled WGS sequence"/>
</dbReference>
<dbReference type="Pfam" id="PF03109">
    <property type="entry name" value="ABC1"/>
    <property type="match status" value="1"/>
</dbReference>
<evidence type="ECO:0000256" key="1">
    <source>
        <dbReference type="ARBA" id="ARBA00009670"/>
    </source>
</evidence>
<dbReference type="InterPro" id="IPR044095">
    <property type="entry name" value="ADCK2_dom"/>
</dbReference>
<evidence type="ECO:0000313" key="6">
    <source>
        <dbReference type="Proteomes" id="UP001054857"/>
    </source>
</evidence>
<evidence type="ECO:0000256" key="3">
    <source>
        <dbReference type="SAM" id="Phobius"/>
    </source>
</evidence>
<organism evidence="5 6">
    <name type="scientific">Astrephomene gubernaculifera</name>
    <dbReference type="NCBI Taxonomy" id="47775"/>
    <lineage>
        <taxon>Eukaryota</taxon>
        <taxon>Viridiplantae</taxon>
        <taxon>Chlorophyta</taxon>
        <taxon>core chlorophytes</taxon>
        <taxon>Chlorophyceae</taxon>
        <taxon>CS clade</taxon>
        <taxon>Chlamydomonadales</taxon>
        <taxon>Astrephomenaceae</taxon>
        <taxon>Astrephomene</taxon>
    </lineage>
</organism>
<dbReference type="InterPro" id="IPR052402">
    <property type="entry name" value="ADCK_kinase"/>
</dbReference>
<dbReference type="InterPro" id="IPR011009">
    <property type="entry name" value="Kinase-like_dom_sf"/>
</dbReference>
<comment type="caution">
    <text evidence="5">The sequence shown here is derived from an EMBL/GenBank/DDBJ whole genome shotgun (WGS) entry which is preliminary data.</text>
</comment>
<accession>A0AAD3HGT1</accession>
<dbReference type="CDD" id="cd13971">
    <property type="entry name" value="ADCK2-like"/>
    <property type="match status" value="1"/>
</dbReference>
<protein>
    <recommendedName>
        <fullName evidence="4">ABC1 atypical kinase-like domain-containing protein</fullName>
    </recommendedName>
</protein>
<reference evidence="5 6" key="1">
    <citation type="journal article" date="2021" name="Sci. Rep.">
        <title>Genome sequencing of the multicellular alga Astrephomene provides insights into convergent evolution of germ-soma differentiation.</title>
        <authorList>
            <person name="Yamashita S."/>
            <person name="Yamamoto K."/>
            <person name="Matsuzaki R."/>
            <person name="Suzuki S."/>
            <person name="Yamaguchi H."/>
            <person name="Hirooka S."/>
            <person name="Minakuchi Y."/>
            <person name="Miyagishima S."/>
            <person name="Kawachi M."/>
            <person name="Toyoda A."/>
            <person name="Nozaki H."/>
        </authorList>
    </citation>
    <scope>NUCLEOTIDE SEQUENCE [LARGE SCALE GENOMIC DNA]</scope>
    <source>
        <strain evidence="5 6">NIES-4017</strain>
    </source>
</reference>
<keyword evidence="6" id="KW-1185">Reference proteome</keyword>
<evidence type="ECO:0000313" key="5">
    <source>
        <dbReference type="EMBL" id="GFR39830.1"/>
    </source>
</evidence>
<dbReference type="InterPro" id="IPR004147">
    <property type="entry name" value="ABC1_dom"/>
</dbReference>
<feature type="compositionally biased region" description="Polar residues" evidence="2">
    <location>
        <begin position="130"/>
        <end position="151"/>
    </location>
</feature>
<feature type="transmembrane region" description="Helical" evidence="3">
    <location>
        <begin position="381"/>
        <end position="402"/>
    </location>
</feature>
<keyword evidence="3" id="KW-1133">Transmembrane helix</keyword>
<dbReference type="SUPFAM" id="SSF56112">
    <property type="entry name" value="Protein kinase-like (PK-like)"/>
    <property type="match status" value="1"/>
</dbReference>
<proteinExistence type="inferred from homology"/>
<sequence length="880" mass="94721">MTSTGSEQLRTFWVQVPEAQARLIASAALLTALQCRGAGYLALQPLTRSFTNRLAQRCGQQLCCAHGRPSLPTSTASSSSLLANSASPGAASSEAQALHRWSCRASGSGAAQNNTSIHGNASAAVRPANRGSSAASSPSCNGVVQSPQKPSSVFGWSHSATPASRHPATSSSPWVPSTPHLPSTLRPRISAPGTATPSAFRSFAASAVRITPPNPNLSAAATTAAASASAAVAAAARCTRTGWLASQTYLANVRHAVQKSVLESMAPYNWISSSSTMSWGALFKLYKQSYAWLPYASWGLLPGVRRLHFFLLSAINVFANNLPVTLALTVAELYRSSRTSHADAFRFYLEVPPSSPEDQQPWWQALPLQMASLLSSLARSLWLLLLFAPVLLSAPVALQLQFRRAEWIELLRRTLEAAGPAFIKWGQWAATRHDLFPPDMCSELERLHTQAPAHRFRHTQAAIESAFGLPLTQLFAHIDTAPVASGSIGQIHRAVLSEQGGAMTGIPPGTTVAVKVRHPGVDSAILRDFAVMMAVAHLASLLPSLQHLRLEQTLSQFAAPLREQVDLSREAANLRRFNHNFRKTRHVSFPVPLYPLVTPDVLVETYETGEHITSYIQSEHNPYNHRLSELGSGTMLQMMLVDNLIHSDLHPGNILVRLDPPAGLLGLIYSGLDRLRSLPSVAAATRARIELLQQRWLQPSLVLLDVGMATELSPTDQTNMVGLFRSFAAMDGRACGDWTLRFSGASQSCPDPEAFRAAMQATFDELHKMDLAAADAAAAAGQGGGGEGGSSSCAFKNGAEALASVLELVRLHQVSLPGHICAVVVTTLVLEGWSNKLDPDHSVLTQVQAMFEPENVPWSHRIAQLVDRVMQEEGNHFALA</sequence>
<gene>
    <name evidence="5" type="ORF">Agub_g324</name>
</gene>
<dbReference type="AlphaFoldDB" id="A0AAD3HGT1"/>
<name>A0AAD3HGT1_9CHLO</name>
<dbReference type="PANTHER" id="PTHR45890">
    <property type="entry name" value="AARF DOMAIN CONTAINING KINASE 2 (PREDICTED)"/>
    <property type="match status" value="1"/>
</dbReference>
<dbReference type="EMBL" id="BMAR01000001">
    <property type="protein sequence ID" value="GFR39830.1"/>
    <property type="molecule type" value="Genomic_DNA"/>
</dbReference>
<evidence type="ECO:0000259" key="4">
    <source>
        <dbReference type="Pfam" id="PF03109"/>
    </source>
</evidence>
<keyword evidence="3" id="KW-0812">Transmembrane</keyword>
<evidence type="ECO:0000256" key="2">
    <source>
        <dbReference type="SAM" id="MobiDB-lite"/>
    </source>
</evidence>
<feature type="domain" description="ABC1 atypical kinase-like" evidence="4">
    <location>
        <begin position="446"/>
        <end position="734"/>
    </location>
</feature>
<feature type="region of interest" description="Disordered" evidence="2">
    <location>
        <begin position="122"/>
        <end position="194"/>
    </location>
</feature>
<keyword evidence="3" id="KW-0472">Membrane</keyword>
<feature type="transmembrane region" description="Helical" evidence="3">
    <location>
        <begin position="307"/>
        <end position="331"/>
    </location>
</feature>